<comment type="function">
    <text evidence="1">Accessory subunit of the mitochondrial membrane respiratory chain NADH dehydrogenase (Complex I), that is believed not to be involved in catalysis. Complex I functions in the transfer of electrons from NADH to the respiratory chain. The immediate electron acceptor for the enzyme is believed to be ubiquinone.</text>
</comment>
<dbReference type="GO" id="GO:0005739">
    <property type="term" value="C:mitochondrion"/>
    <property type="evidence" value="ECO:0007669"/>
    <property type="project" value="UniProtKB-SubCell"/>
</dbReference>
<dbReference type="OrthoDB" id="276296at2759"/>
<evidence type="ECO:0000313" key="10">
    <source>
        <dbReference type="EMBL" id="CAD7695989.1"/>
    </source>
</evidence>
<protein>
    <submittedName>
        <fullName evidence="10">Uncharacterized protein</fullName>
    </submittedName>
</protein>
<keyword evidence="4" id="KW-0813">Transport</keyword>
<comment type="caution">
    <text evidence="10">The sequence shown here is derived from an EMBL/GenBank/DDBJ whole genome shotgun (WGS) entry which is preliminary data.</text>
</comment>
<comment type="subcellular location">
    <subcellularLocation>
        <location evidence="2">Mitochondrion</location>
    </subcellularLocation>
</comment>
<dbReference type="Proteomes" id="UP000708148">
    <property type="component" value="Unassembled WGS sequence"/>
</dbReference>
<keyword evidence="6" id="KW-0677">Repeat</keyword>
<reference evidence="10" key="1">
    <citation type="submission" date="2020-12" db="EMBL/GenBank/DDBJ databases">
        <authorList>
            <person name="Iha C."/>
        </authorList>
    </citation>
    <scope>NUCLEOTIDE SEQUENCE</scope>
</reference>
<gene>
    <name evidence="10" type="ORF">OSTQU699_LOCUS1350</name>
</gene>
<dbReference type="GO" id="GO:0006120">
    <property type="term" value="P:mitochondrial electron transport, NADH to ubiquinone"/>
    <property type="evidence" value="ECO:0007669"/>
    <property type="project" value="InterPro"/>
</dbReference>
<keyword evidence="7" id="KW-0249">Electron transport</keyword>
<dbReference type="InterPro" id="IPR016680">
    <property type="entry name" value="NDUFA8"/>
</dbReference>
<evidence type="ECO:0000256" key="6">
    <source>
        <dbReference type="ARBA" id="ARBA00022737"/>
    </source>
</evidence>
<dbReference type="EMBL" id="CAJHUC010000416">
    <property type="protein sequence ID" value="CAD7695989.1"/>
    <property type="molecule type" value="Genomic_DNA"/>
</dbReference>
<dbReference type="PANTHER" id="PTHR13344:SF0">
    <property type="entry name" value="NADH DEHYDROGENASE [UBIQUINONE] 1 ALPHA SUBCOMPLEX SUBUNIT 8"/>
    <property type="match status" value="1"/>
</dbReference>
<accession>A0A8S1IMT0</accession>
<evidence type="ECO:0000256" key="8">
    <source>
        <dbReference type="ARBA" id="ARBA00023128"/>
    </source>
</evidence>
<dbReference type="PROSITE" id="PS51808">
    <property type="entry name" value="CHCH"/>
    <property type="match status" value="1"/>
</dbReference>
<dbReference type="AlphaFoldDB" id="A0A8S1IMT0"/>
<dbReference type="PANTHER" id="PTHR13344">
    <property type="entry name" value="NADH-UBIQUINONE OXIDOREDUCTASE"/>
    <property type="match status" value="1"/>
</dbReference>
<evidence type="ECO:0000256" key="7">
    <source>
        <dbReference type="ARBA" id="ARBA00022982"/>
    </source>
</evidence>
<keyword evidence="9" id="KW-1015">Disulfide bond</keyword>
<organism evidence="10 11">
    <name type="scientific">Ostreobium quekettii</name>
    <dbReference type="NCBI Taxonomy" id="121088"/>
    <lineage>
        <taxon>Eukaryota</taxon>
        <taxon>Viridiplantae</taxon>
        <taxon>Chlorophyta</taxon>
        <taxon>core chlorophytes</taxon>
        <taxon>Ulvophyceae</taxon>
        <taxon>TCBD clade</taxon>
        <taxon>Bryopsidales</taxon>
        <taxon>Ostreobineae</taxon>
        <taxon>Ostreobiaceae</taxon>
        <taxon>Ostreobium</taxon>
    </lineage>
</organism>
<evidence type="ECO:0000256" key="3">
    <source>
        <dbReference type="ARBA" id="ARBA00010705"/>
    </source>
</evidence>
<sequence>MADESLPTSAVVMSISKHIAIRCHQQNVAFMQCKKADRNPEACLKQGDAVTGCVIDILKDLNARCPEQLKDFHECMDYYRWDVQHWTRVHVTAGIRRPLRPGSKPSGNIKGLDVRTVGQPQCATA</sequence>
<evidence type="ECO:0000256" key="2">
    <source>
        <dbReference type="ARBA" id="ARBA00004173"/>
    </source>
</evidence>
<evidence type="ECO:0000313" key="11">
    <source>
        <dbReference type="Proteomes" id="UP000708148"/>
    </source>
</evidence>
<evidence type="ECO:0000256" key="4">
    <source>
        <dbReference type="ARBA" id="ARBA00022448"/>
    </source>
</evidence>
<keyword evidence="5" id="KW-0679">Respiratory chain</keyword>
<evidence type="ECO:0000256" key="5">
    <source>
        <dbReference type="ARBA" id="ARBA00022660"/>
    </source>
</evidence>
<name>A0A8S1IMT0_9CHLO</name>
<evidence type="ECO:0000256" key="1">
    <source>
        <dbReference type="ARBA" id="ARBA00003195"/>
    </source>
</evidence>
<keyword evidence="8" id="KW-0496">Mitochondrion</keyword>
<comment type="similarity">
    <text evidence="3">Belongs to the complex I NDUFA8 subunit family.</text>
</comment>
<proteinExistence type="inferred from homology"/>
<keyword evidence="11" id="KW-1185">Reference proteome</keyword>
<evidence type="ECO:0000256" key="9">
    <source>
        <dbReference type="ARBA" id="ARBA00023157"/>
    </source>
</evidence>